<keyword evidence="3" id="KW-1185">Reference proteome</keyword>
<comment type="caution">
    <text evidence="2">The sequence shown here is derived from an EMBL/GenBank/DDBJ whole genome shotgun (WGS) entry which is preliminary data.</text>
</comment>
<accession>A0A1V8TFQ2</accession>
<dbReference type="OrthoDB" id="2896006at2759"/>
<feature type="transmembrane region" description="Helical" evidence="1">
    <location>
        <begin position="53"/>
        <end position="74"/>
    </location>
</feature>
<feature type="transmembrane region" description="Helical" evidence="1">
    <location>
        <begin position="168"/>
        <end position="191"/>
    </location>
</feature>
<keyword evidence="1" id="KW-0472">Membrane</keyword>
<feature type="transmembrane region" description="Helical" evidence="1">
    <location>
        <begin position="271"/>
        <end position="294"/>
    </location>
</feature>
<dbReference type="Proteomes" id="UP000192596">
    <property type="component" value="Unassembled WGS sequence"/>
</dbReference>
<organism evidence="2 3">
    <name type="scientific">Cryoendolithus antarcticus</name>
    <dbReference type="NCBI Taxonomy" id="1507870"/>
    <lineage>
        <taxon>Eukaryota</taxon>
        <taxon>Fungi</taxon>
        <taxon>Dikarya</taxon>
        <taxon>Ascomycota</taxon>
        <taxon>Pezizomycotina</taxon>
        <taxon>Dothideomycetes</taxon>
        <taxon>Dothideomycetidae</taxon>
        <taxon>Cladosporiales</taxon>
        <taxon>Cladosporiaceae</taxon>
        <taxon>Cryoendolithus</taxon>
    </lineage>
</organism>
<feature type="transmembrane region" description="Helical" evidence="1">
    <location>
        <begin position="353"/>
        <end position="373"/>
    </location>
</feature>
<sequence length="408" mass="44119">MESAALGHLVRRGLKEAHNHFSSMNPALFEKLQSDAKLYEAAGPQMEMKPREFLPVAITAIIVLVLMASVRYTVGNVMASLAMIESPSTTAIIESSPPAYKEEVSEKEALLDVDRDVEIMVIQNKPITAKISTTIGHLQRTGGFAARWRGLGFAIFYHALHGLTANTLAGLLGLGVFGHAFTYIFASLSLARVHMAWTHKMITTPSTMSWNKRFIPRKQCKAILLPTLVFSVAQQVTVILPIAVAFALGIPQKLHNAHVAGEMPMMCPADMLKLAAVPATALFVALTILLPAAVTLTRIEAALLPEDQETIVPFDRSSVIGELDMTARGSAKKVFVQAWRSFDRAARLRLIKLYAKLVFVQVTIAGVGMFAMATEVAMIGGDRLALFVKSGGAQLQLAIAEAHGHGGN</sequence>
<evidence type="ECO:0000313" key="2">
    <source>
        <dbReference type="EMBL" id="OQO10088.1"/>
    </source>
</evidence>
<gene>
    <name evidence="2" type="ORF">B0A48_04444</name>
</gene>
<evidence type="ECO:0000256" key="1">
    <source>
        <dbReference type="SAM" id="Phobius"/>
    </source>
</evidence>
<dbReference type="STRING" id="1507870.A0A1V8TFQ2"/>
<dbReference type="InParanoid" id="A0A1V8TFQ2"/>
<keyword evidence="1" id="KW-0812">Transmembrane</keyword>
<dbReference type="EMBL" id="NAJO01000009">
    <property type="protein sequence ID" value="OQO10088.1"/>
    <property type="molecule type" value="Genomic_DNA"/>
</dbReference>
<protein>
    <submittedName>
        <fullName evidence="2">Uncharacterized protein</fullName>
    </submittedName>
</protein>
<proteinExistence type="predicted"/>
<evidence type="ECO:0000313" key="3">
    <source>
        <dbReference type="Proteomes" id="UP000192596"/>
    </source>
</evidence>
<keyword evidence="1" id="KW-1133">Transmembrane helix</keyword>
<name>A0A1V8TFQ2_9PEZI</name>
<dbReference type="AlphaFoldDB" id="A0A1V8TFQ2"/>
<feature type="transmembrane region" description="Helical" evidence="1">
    <location>
        <begin position="222"/>
        <end position="251"/>
    </location>
</feature>
<reference evidence="3" key="1">
    <citation type="submission" date="2017-03" db="EMBL/GenBank/DDBJ databases">
        <title>Genomes of endolithic fungi from Antarctica.</title>
        <authorList>
            <person name="Coleine C."/>
            <person name="Masonjones S."/>
            <person name="Stajich J.E."/>
        </authorList>
    </citation>
    <scope>NUCLEOTIDE SEQUENCE [LARGE SCALE GENOMIC DNA]</scope>
    <source>
        <strain evidence="3">CCFEE 5527</strain>
    </source>
</reference>